<keyword evidence="1" id="KW-0175">Coiled coil</keyword>
<feature type="non-terminal residue" evidence="2">
    <location>
        <position position="1"/>
    </location>
</feature>
<name>A0AAN8W5N1_9MAGN</name>
<evidence type="ECO:0000313" key="3">
    <source>
        <dbReference type="Proteomes" id="UP001370490"/>
    </source>
</evidence>
<keyword evidence="3" id="KW-1185">Reference proteome</keyword>
<dbReference type="PANTHER" id="PTHR38377">
    <property type="entry name" value="THREONINE-TRNA LIGASE 2"/>
    <property type="match status" value="1"/>
</dbReference>
<dbReference type="EMBL" id="JBAMMX010000004">
    <property type="protein sequence ID" value="KAK6941786.1"/>
    <property type="molecule type" value="Genomic_DNA"/>
</dbReference>
<reference evidence="2 3" key="1">
    <citation type="submission" date="2023-12" db="EMBL/GenBank/DDBJ databases">
        <title>A high-quality genome assembly for Dillenia turbinata (Dilleniales).</title>
        <authorList>
            <person name="Chanderbali A."/>
        </authorList>
    </citation>
    <scope>NUCLEOTIDE SEQUENCE [LARGE SCALE GENOMIC DNA]</scope>
    <source>
        <strain evidence="2">LSX21</strain>
        <tissue evidence="2">Leaf</tissue>
    </source>
</reference>
<sequence length="108" mass="12319">ASRMAEIEKPNNLQDLLKPYYERASEAEDRLSKLESALGNGKDAGNVELLKSVNDLQEKLKDAEAQQVTERQQAQREIQRLAAENQKLQYRISHLVRALNEADSKLEK</sequence>
<evidence type="ECO:0000313" key="2">
    <source>
        <dbReference type="EMBL" id="KAK6941786.1"/>
    </source>
</evidence>
<organism evidence="2 3">
    <name type="scientific">Dillenia turbinata</name>
    <dbReference type="NCBI Taxonomy" id="194707"/>
    <lineage>
        <taxon>Eukaryota</taxon>
        <taxon>Viridiplantae</taxon>
        <taxon>Streptophyta</taxon>
        <taxon>Embryophyta</taxon>
        <taxon>Tracheophyta</taxon>
        <taxon>Spermatophyta</taxon>
        <taxon>Magnoliopsida</taxon>
        <taxon>eudicotyledons</taxon>
        <taxon>Gunneridae</taxon>
        <taxon>Pentapetalae</taxon>
        <taxon>Dilleniales</taxon>
        <taxon>Dilleniaceae</taxon>
        <taxon>Dillenia</taxon>
    </lineage>
</organism>
<dbReference type="PANTHER" id="PTHR38377:SF1">
    <property type="entry name" value="THREONINE-TRNA LIGASE 2"/>
    <property type="match status" value="1"/>
</dbReference>
<protein>
    <submittedName>
        <fullName evidence="2">Uncharacterized protein</fullName>
    </submittedName>
</protein>
<comment type="caution">
    <text evidence="2">The sequence shown here is derived from an EMBL/GenBank/DDBJ whole genome shotgun (WGS) entry which is preliminary data.</text>
</comment>
<feature type="coiled-coil region" evidence="1">
    <location>
        <begin position="46"/>
        <end position="91"/>
    </location>
</feature>
<proteinExistence type="predicted"/>
<gene>
    <name evidence="2" type="ORF">RJ641_027163</name>
</gene>
<accession>A0AAN8W5N1</accession>
<evidence type="ECO:0000256" key="1">
    <source>
        <dbReference type="SAM" id="Coils"/>
    </source>
</evidence>
<dbReference type="AlphaFoldDB" id="A0AAN8W5N1"/>
<dbReference type="Proteomes" id="UP001370490">
    <property type="component" value="Unassembled WGS sequence"/>
</dbReference>